<accession>B8HQR2</accession>
<dbReference type="eggNOG" id="COG1174">
    <property type="taxonomic scope" value="Bacteria"/>
</dbReference>
<protein>
    <submittedName>
        <fullName evidence="8">Binding-protein-dependent transport systems inner membrane component</fullName>
    </submittedName>
</protein>
<keyword evidence="4 6" id="KW-1133">Transmembrane helix</keyword>
<evidence type="ECO:0000256" key="4">
    <source>
        <dbReference type="ARBA" id="ARBA00022989"/>
    </source>
</evidence>
<comment type="similarity">
    <text evidence="6">Belongs to the binding-protein-dependent transport system permease family.</text>
</comment>
<dbReference type="HOGENOM" id="CLU_046113_7_2_3"/>
<dbReference type="OrthoDB" id="9801163at2"/>
<feature type="transmembrane region" description="Helical" evidence="6">
    <location>
        <begin position="186"/>
        <end position="208"/>
    </location>
</feature>
<dbReference type="InterPro" id="IPR051204">
    <property type="entry name" value="ABC_transp_perm/SBD"/>
</dbReference>
<evidence type="ECO:0000256" key="5">
    <source>
        <dbReference type="ARBA" id="ARBA00023136"/>
    </source>
</evidence>
<evidence type="ECO:0000259" key="7">
    <source>
        <dbReference type="PROSITE" id="PS50928"/>
    </source>
</evidence>
<dbReference type="Pfam" id="PF00528">
    <property type="entry name" value="BPD_transp_1"/>
    <property type="match status" value="1"/>
</dbReference>
<evidence type="ECO:0000313" key="8">
    <source>
        <dbReference type="EMBL" id="ACL45733.1"/>
    </source>
</evidence>
<keyword evidence="2 6" id="KW-0813">Transport</keyword>
<evidence type="ECO:0000256" key="6">
    <source>
        <dbReference type="RuleBase" id="RU363032"/>
    </source>
</evidence>
<dbReference type="KEGG" id="cyn:Cyan7425_3409"/>
<dbReference type="GO" id="GO:0005886">
    <property type="term" value="C:plasma membrane"/>
    <property type="evidence" value="ECO:0007669"/>
    <property type="project" value="UniProtKB-SubCell"/>
</dbReference>
<feature type="transmembrane region" description="Helical" evidence="6">
    <location>
        <begin position="57"/>
        <end position="81"/>
    </location>
</feature>
<dbReference type="GO" id="GO:0055085">
    <property type="term" value="P:transmembrane transport"/>
    <property type="evidence" value="ECO:0007669"/>
    <property type="project" value="InterPro"/>
</dbReference>
<dbReference type="PROSITE" id="PS50928">
    <property type="entry name" value="ABC_TM1"/>
    <property type="match status" value="1"/>
</dbReference>
<dbReference type="InterPro" id="IPR000515">
    <property type="entry name" value="MetI-like"/>
</dbReference>
<feature type="domain" description="ABC transmembrane type-1" evidence="7">
    <location>
        <begin position="26"/>
        <end position="205"/>
    </location>
</feature>
<dbReference type="PANTHER" id="PTHR30177">
    <property type="entry name" value="GLYCINE BETAINE/L-PROLINE TRANSPORT SYSTEM PERMEASE PROTEIN PROW"/>
    <property type="match status" value="1"/>
</dbReference>
<dbReference type="CDD" id="cd06261">
    <property type="entry name" value="TM_PBP2"/>
    <property type="match status" value="1"/>
</dbReference>
<dbReference type="GO" id="GO:0031460">
    <property type="term" value="P:glycine betaine transport"/>
    <property type="evidence" value="ECO:0007669"/>
    <property type="project" value="TreeGrafter"/>
</dbReference>
<evidence type="ECO:0000256" key="1">
    <source>
        <dbReference type="ARBA" id="ARBA00004141"/>
    </source>
</evidence>
<dbReference type="InterPro" id="IPR035906">
    <property type="entry name" value="MetI-like_sf"/>
</dbReference>
<dbReference type="PANTHER" id="PTHR30177:SF4">
    <property type="entry name" value="OSMOPROTECTANT IMPORT PERMEASE PROTEIN OSMW"/>
    <property type="match status" value="1"/>
</dbReference>
<feature type="transmembrane region" description="Helical" evidence="6">
    <location>
        <begin position="31"/>
        <end position="50"/>
    </location>
</feature>
<dbReference type="EMBL" id="CP001344">
    <property type="protein sequence ID" value="ACL45733.1"/>
    <property type="molecule type" value="Genomic_DNA"/>
</dbReference>
<name>B8HQR2_CYAP4</name>
<organism evidence="8">
    <name type="scientific">Cyanothece sp. (strain PCC 7425 / ATCC 29141)</name>
    <dbReference type="NCBI Taxonomy" id="395961"/>
    <lineage>
        <taxon>Bacteria</taxon>
        <taxon>Bacillati</taxon>
        <taxon>Cyanobacteriota</taxon>
        <taxon>Cyanophyceae</taxon>
        <taxon>Gomontiellales</taxon>
        <taxon>Cyanothecaceae</taxon>
        <taxon>Cyanothece</taxon>
    </lineage>
</organism>
<dbReference type="AlphaFoldDB" id="B8HQR2"/>
<evidence type="ECO:0000256" key="2">
    <source>
        <dbReference type="ARBA" id="ARBA00022448"/>
    </source>
</evidence>
<evidence type="ECO:0000256" key="3">
    <source>
        <dbReference type="ARBA" id="ARBA00022692"/>
    </source>
</evidence>
<feature type="transmembrane region" description="Helical" evidence="6">
    <location>
        <begin position="160"/>
        <end position="180"/>
    </location>
</feature>
<feature type="transmembrane region" description="Helical" evidence="6">
    <location>
        <begin position="87"/>
        <end position="105"/>
    </location>
</feature>
<dbReference type="SUPFAM" id="SSF161098">
    <property type="entry name" value="MetI-like"/>
    <property type="match status" value="1"/>
</dbReference>
<sequence length="217" mass="22762">MAFSLTLFSQAYAYAASHPEQLRTAASEHLRLVVIPLGVSLGLGLPLGWLSSRSPLAATLFLNSFNALRVVPSLAILFVLIPYTGLSFLSAAIALILLALPPILLNTHIALRTIDPAILEAARGMGMTSSQTLWQVELPLAVPVLLAGIKTATVEVISSATLAAFIGAGGLGSFITLGFAVYDNAILLVGAIPVALLALLAELSLGWLQKRLETRPT</sequence>
<reference evidence="8" key="1">
    <citation type="submission" date="2009-01" db="EMBL/GenBank/DDBJ databases">
        <title>Complete sequence of chromosome Cyanothece sp. PCC 7425.</title>
        <authorList>
            <consortium name="US DOE Joint Genome Institute"/>
            <person name="Lucas S."/>
            <person name="Copeland A."/>
            <person name="Lapidus A."/>
            <person name="Glavina del Rio T."/>
            <person name="Dalin E."/>
            <person name="Tice H."/>
            <person name="Bruce D."/>
            <person name="Goodwin L."/>
            <person name="Pitluck S."/>
            <person name="Sims D."/>
            <person name="Meineke L."/>
            <person name="Brettin T."/>
            <person name="Detter J.C."/>
            <person name="Han C."/>
            <person name="Larimer F."/>
            <person name="Land M."/>
            <person name="Hauser L."/>
            <person name="Kyrpides N."/>
            <person name="Ovchinnikova G."/>
            <person name="Liberton M."/>
            <person name="Stoeckel J."/>
            <person name="Banerjee A."/>
            <person name="Singh A."/>
            <person name="Page L."/>
            <person name="Sato H."/>
            <person name="Zhao L."/>
            <person name="Sherman L."/>
            <person name="Pakrasi H."/>
            <person name="Richardson P."/>
        </authorList>
    </citation>
    <scope>NUCLEOTIDE SEQUENCE</scope>
    <source>
        <strain evidence="8">PCC 7425</strain>
    </source>
</reference>
<dbReference type="Gene3D" id="1.10.3720.10">
    <property type="entry name" value="MetI-like"/>
    <property type="match status" value="1"/>
</dbReference>
<keyword evidence="5 6" id="KW-0472">Membrane</keyword>
<comment type="subcellular location">
    <subcellularLocation>
        <location evidence="6">Cell membrane</location>
        <topology evidence="6">Multi-pass membrane protein</topology>
    </subcellularLocation>
    <subcellularLocation>
        <location evidence="1">Membrane</location>
        <topology evidence="1">Multi-pass membrane protein</topology>
    </subcellularLocation>
</comment>
<proteinExistence type="inferred from homology"/>
<gene>
    <name evidence="8" type="ordered locus">Cyan7425_3409</name>
</gene>
<dbReference type="STRING" id="395961.Cyan7425_3409"/>
<keyword evidence="3 6" id="KW-0812">Transmembrane</keyword>